<evidence type="ECO:0000259" key="1">
    <source>
        <dbReference type="Pfam" id="PF13471"/>
    </source>
</evidence>
<evidence type="ECO:0000313" key="3">
    <source>
        <dbReference type="EMBL" id="WAT99864.1"/>
    </source>
</evidence>
<dbReference type="InterPro" id="IPR053521">
    <property type="entry name" value="McjB-like"/>
</dbReference>
<dbReference type="InterPro" id="IPR032708">
    <property type="entry name" value="McjB_C"/>
</dbReference>
<dbReference type="RefSeq" id="WP_018087886.1">
    <property type="nucleotide sequence ID" value="NZ_BLIP01000002.1"/>
</dbReference>
<gene>
    <name evidence="2" type="ORF">Sliba_63950</name>
    <name evidence="3" type="ORF">STRLI_006061</name>
</gene>
<dbReference type="EMBL" id="BLIP01000002">
    <property type="protein sequence ID" value="GFE25942.1"/>
    <property type="molecule type" value="Genomic_DNA"/>
</dbReference>
<dbReference type="NCBIfam" id="NF033537">
    <property type="entry name" value="lasso_biosyn_B2"/>
    <property type="match status" value="1"/>
</dbReference>
<reference evidence="2 4" key="1">
    <citation type="submission" date="2019-12" db="EMBL/GenBank/DDBJ databases">
        <title>Whole genome shotgun sequence of Streptomyces libani subsp. libani NBRC 13452.</title>
        <authorList>
            <person name="Ichikawa N."/>
            <person name="Kimura A."/>
            <person name="Kitahashi Y."/>
            <person name="Komaki H."/>
            <person name="Tamura T."/>
        </authorList>
    </citation>
    <scope>NUCLEOTIDE SEQUENCE [LARGE SCALE GENOMIC DNA]</scope>
    <source>
        <strain evidence="2 4">NBRC 13452</strain>
    </source>
</reference>
<sequence length="147" mass="15818">MSTPETLFETSASVPARTRLAARVTVAAALALARLSPAHIRRVLVVVRGRARPSRYDQAQGARQAVVAVSMICAGQGCLARSIATALLCRLGGHWPVWRVGARTSPFGAHAWVEAEGRPVEEGDNITGFRPLMTVTPRPDARVSRIR</sequence>
<proteinExistence type="predicted"/>
<reference evidence="3 5" key="2">
    <citation type="submission" date="2022-12" db="EMBL/GenBank/DDBJ databases">
        <authorList>
            <person name="Ruckert C."/>
            <person name="Busche T."/>
            <person name="Kalinowski J."/>
            <person name="Wittmann C."/>
        </authorList>
    </citation>
    <scope>NUCLEOTIDE SEQUENCE [LARGE SCALE GENOMIC DNA]</scope>
    <source>
        <strain evidence="3 5">DSM 40555</strain>
    </source>
</reference>
<dbReference type="Pfam" id="PF13471">
    <property type="entry name" value="Transglut_core3"/>
    <property type="match status" value="1"/>
</dbReference>
<dbReference type="AlphaFoldDB" id="A0A640TT54"/>
<keyword evidence="5" id="KW-1185">Reference proteome</keyword>
<evidence type="ECO:0000313" key="5">
    <source>
        <dbReference type="Proteomes" id="UP001210609"/>
    </source>
</evidence>
<name>A0A640TT54_STRNI</name>
<dbReference type="Proteomes" id="UP000429552">
    <property type="component" value="Unassembled WGS sequence"/>
</dbReference>
<protein>
    <submittedName>
        <fullName evidence="3">Lasso peptide biosynthesis B2 protein</fullName>
    </submittedName>
</protein>
<dbReference type="Proteomes" id="UP001210609">
    <property type="component" value="Chromosome"/>
</dbReference>
<accession>A0A640TT54</accession>
<organism evidence="2 4">
    <name type="scientific">Streptomyces nigrescens</name>
    <dbReference type="NCBI Taxonomy" id="1920"/>
    <lineage>
        <taxon>Bacteria</taxon>
        <taxon>Bacillati</taxon>
        <taxon>Actinomycetota</taxon>
        <taxon>Actinomycetes</taxon>
        <taxon>Kitasatosporales</taxon>
        <taxon>Streptomycetaceae</taxon>
        <taxon>Streptomyces</taxon>
    </lineage>
</organism>
<dbReference type="EMBL" id="CP114202">
    <property type="protein sequence ID" value="WAT99864.1"/>
    <property type="molecule type" value="Genomic_DNA"/>
</dbReference>
<evidence type="ECO:0000313" key="2">
    <source>
        <dbReference type="EMBL" id="GFE25942.1"/>
    </source>
</evidence>
<evidence type="ECO:0000313" key="4">
    <source>
        <dbReference type="Proteomes" id="UP000429552"/>
    </source>
</evidence>
<feature type="domain" description="Microcin J25-processing protein McjB C-terminal" evidence="1">
    <location>
        <begin position="23"/>
        <end position="134"/>
    </location>
</feature>